<evidence type="ECO:0000256" key="2">
    <source>
        <dbReference type="ARBA" id="ARBA00022801"/>
    </source>
</evidence>
<dbReference type="EMBL" id="JABCKV010000199">
    <property type="protein sequence ID" value="KAG5642277.1"/>
    <property type="molecule type" value="Genomic_DNA"/>
</dbReference>
<dbReference type="SUPFAM" id="SSF52540">
    <property type="entry name" value="P-loop containing nucleoside triphosphate hydrolases"/>
    <property type="match status" value="2"/>
</dbReference>
<protein>
    <submittedName>
        <fullName evidence="7">Uncharacterized protein</fullName>
    </submittedName>
</protein>
<dbReference type="Pfam" id="PF00176">
    <property type="entry name" value="SNF2-rel_dom"/>
    <property type="match status" value="1"/>
</dbReference>
<reference evidence="7" key="1">
    <citation type="submission" date="2020-07" db="EMBL/GenBank/DDBJ databases">
        <authorList>
            <person name="Nieuwenhuis M."/>
            <person name="Van De Peppel L.J.J."/>
        </authorList>
    </citation>
    <scope>NUCLEOTIDE SEQUENCE</scope>
    <source>
        <strain evidence="7">AP01</strain>
        <tissue evidence="7">Mycelium</tissue>
    </source>
</reference>
<dbReference type="SMART" id="SM00490">
    <property type="entry name" value="HELICc"/>
    <property type="match status" value="1"/>
</dbReference>
<dbReference type="CDD" id="cd17919">
    <property type="entry name" value="DEXHc_Snf"/>
    <property type="match status" value="1"/>
</dbReference>
<feature type="domain" description="Helicase C-terminal" evidence="6">
    <location>
        <begin position="551"/>
        <end position="715"/>
    </location>
</feature>
<dbReference type="InterPro" id="IPR049730">
    <property type="entry name" value="SNF2/RAD54-like_C"/>
</dbReference>
<evidence type="ECO:0000313" key="7">
    <source>
        <dbReference type="EMBL" id="KAG5642277.1"/>
    </source>
</evidence>
<organism evidence="7 8">
    <name type="scientific">Asterophora parasitica</name>
    <dbReference type="NCBI Taxonomy" id="117018"/>
    <lineage>
        <taxon>Eukaryota</taxon>
        <taxon>Fungi</taxon>
        <taxon>Dikarya</taxon>
        <taxon>Basidiomycota</taxon>
        <taxon>Agaricomycotina</taxon>
        <taxon>Agaricomycetes</taxon>
        <taxon>Agaricomycetidae</taxon>
        <taxon>Agaricales</taxon>
        <taxon>Tricholomatineae</taxon>
        <taxon>Lyophyllaceae</taxon>
        <taxon>Asterophora</taxon>
    </lineage>
</organism>
<dbReference type="Gene3D" id="3.40.50.10810">
    <property type="entry name" value="Tandem AAA-ATPase domain"/>
    <property type="match status" value="2"/>
</dbReference>
<evidence type="ECO:0000256" key="1">
    <source>
        <dbReference type="ARBA" id="ARBA00022741"/>
    </source>
</evidence>
<dbReference type="AlphaFoldDB" id="A0A9P7G7U1"/>
<dbReference type="PROSITE" id="PS51194">
    <property type="entry name" value="HELICASE_CTER"/>
    <property type="match status" value="1"/>
</dbReference>
<evidence type="ECO:0000256" key="3">
    <source>
        <dbReference type="ARBA" id="ARBA00022840"/>
    </source>
</evidence>
<evidence type="ECO:0000259" key="5">
    <source>
        <dbReference type="PROSITE" id="PS51192"/>
    </source>
</evidence>
<accession>A0A9P7G7U1</accession>
<dbReference type="GO" id="GO:0016787">
    <property type="term" value="F:hydrolase activity"/>
    <property type="evidence" value="ECO:0007669"/>
    <property type="project" value="UniProtKB-KW"/>
</dbReference>
<dbReference type="InterPro" id="IPR014001">
    <property type="entry name" value="Helicase_ATP-bd"/>
</dbReference>
<proteinExistence type="predicted"/>
<dbReference type="InterPro" id="IPR001650">
    <property type="entry name" value="Helicase_C-like"/>
</dbReference>
<reference evidence="7" key="2">
    <citation type="submission" date="2021-10" db="EMBL/GenBank/DDBJ databases">
        <title>Phylogenomics reveals ancestral predisposition of the termite-cultivated fungus Termitomyces towards a domesticated lifestyle.</title>
        <authorList>
            <person name="Auxier B."/>
            <person name="Grum-Grzhimaylo A."/>
            <person name="Cardenas M.E."/>
            <person name="Lodge J.D."/>
            <person name="Laessoe T."/>
            <person name="Pedersen O."/>
            <person name="Smith M.E."/>
            <person name="Kuyper T.W."/>
            <person name="Franco-Molano E.A."/>
            <person name="Baroni T.J."/>
            <person name="Aanen D.K."/>
        </authorList>
    </citation>
    <scope>NUCLEOTIDE SEQUENCE</scope>
    <source>
        <strain evidence="7">AP01</strain>
        <tissue evidence="7">Mycelium</tissue>
    </source>
</reference>
<dbReference type="OrthoDB" id="448448at2759"/>
<gene>
    <name evidence="7" type="ORF">DXG03_003054</name>
</gene>
<dbReference type="InterPro" id="IPR000330">
    <property type="entry name" value="SNF2_N"/>
</dbReference>
<evidence type="ECO:0000256" key="4">
    <source>
        <dbReference type="SAM" id="MobiDB-lite"/>
    </source>
</evidence>
<keyword evidence="2" id="KW-0378">Hydrolase</keyword>
<feature type="region of interest" description="Disordered" evidence="4">
    <location>
        <begin position="17"/>
        <end position="61"/>
    </location>
</feature>
<evidence type="ECO:0000313" key="8">
    <source>
        <dbReference type="Proteomes" id="UP000775547"/>
    </source>
</evidence>
<dbReference type="Pfam" id="PF00271">
    <property type="entry name" value="Helicase_C"/>
    <property type="match status" value="1"/>
</dbReference>
<dbReference type="InterPro" id="IPR027417">
    <property type="entry name" value="P-loop_NTPase"/>
</dbReference>
<dbReference type="InterPro" id="IPR038718">
    <property type="entry name" value="SNF2-like_sf"/>
</dbReference>
<name>A0A9P7G7U1_9AGAR</name>
<dbReference type="CDD" id="cd18793">
    <property type="entry name" value="SF2_C_SNF"/>
    <property type="match status" value="1"/>
</dbReference>
<dbReference type="Gene3D" id="3.40.50.300">
    <property type="entry name" value="P-loop containing nucleotide triphosphate hydrolases"/>
    <property type="match status" value="1"/>
</dbReference>
<comment type="caution">
    <text evidence="7">The sequence shown here is derived from an EMBL/GenBank/DDBJ whole genome shotgun (WGS) entry which is preliminary data.</text>
</comment>
<dbReference type="GO" id="GO:0005524">
    <property type="term" value="F:ATP binding"/>
    <property type="evidence" value="ECO:0007669"/>
    <property type="project" value="InterPro"/>
</dbReference>
<evidence type="ECO:0000259" key="6">
    <source>
        <dbReference type="PROSITE" id="PS51194"/>
    </source>
</evidence>
<dbReference type="PROSITE" id="PS51192">
    <property type="entry name" value="HELICASE_ATP_BIND_1"/>
    <property type="match status" value="1"/>
</dbReference>
<keyword evidence="1" id="KW-0547">Nucleotide-binding</keyword>
<feature type="domain" description="Helicase ATP-binding" evidence="5">
    <location>
        <begin position="228"/>
        <end position="391"/>
    </location>
</feature>
<dbReference type="SMART" id="SM00487">
    <property type="entry name" value="DEXDc"/>
    <property type="match status" value="1"/>
</dbReference>
<dbReference type="Proteomes" id="UP000775547">
    <property type="component" value="Unassembled WGS sequence"/>
</dbReference>
<sequence length="870" mass="97627">MAEHDPLDILSATDPASFYASTNSSSGAKAGPRRSLRPRQSLPAAEPKSKQRKRTLSTSAAKDAFPKSAAKKLKSDEKKAVGVANLIIVRIIDVFFWAVQNTDAVNQKRDVRNNARKRWLYCHRDVVEPLLAPNSMFYDQLQKEVERNSKGAASFIPTRALDEQPKLIQAGQMKDYQLEGLSFLVAMYKNGVNCILGDEYVPHESLLSPHTQGSLCLQDGTWQNSAGMITLRLSMIILDDLPAVLVQTLSLFAYIKENIPGPHDPHLVICPLSVLSSWEAEAARWVPSMHVIRLHGPANERDRLKQTLRGKRDFDIMFTTYETYVAEDQWFKSFRWTYCVLDEGHKIKNSDTLISSKIQGLGSLYRLLLTGTPVQNNLLELWGLLHWLLPAVFTLASQSLFKDSFDITRGSYTISFLNAAKTLVSKIMLRRTKATVAGDDVPPREELTVFIPLTEAQRFWTYRLLTKMDTPDLKKIFADTNGATGQGRDVLAPLDNQNNAGSAEGSQWKKLMNLLMQLRKVCDHPYLLPSAEPEPYEIGEHVVTSSSKLIAIDKILADILPKGERVLIFSQWTGMLDLLEDFMNLRSIPYARLDGSTPRPRRALNIRLFQQEASPFKVFLISTKAGGLGINLTKATTVIMCDSDWNPQNDLQAIARAHRIGQTKVVKVYRLICQGSVEDQMLDRIRRKLFLSVKIMGSDNPTSSDGTSLGSNELMDILRKGSSALSHSDDGMNLARFLVSRMADILEHSRSLESKRDAKIQKNLVKSNSTDAGVHSDDQQQEQLALAAEEEERRLLSGVAQVQSRLFEGQLVNKYQSNAEIAQEWRNLEKRSHVDRSVKIDGMTFVVSSIPERVCPFFSSGWFGTNTGWT</sequence>
<keyword evidence="8" id="KW-1185">Reference proteome</keyword>
<keyword evidence="3" id="KW-0067">ATP-binding</keyword>
<dbReference type="PANTHER" id="PTHR10799">
    <property type="entry name" value="SNF2/RAD54 HELICASE FAMILY"/>
    <property type="match status" value="1"/>
</dbReference>